<proteinExistence type="predicted"/>
<evidence type="ECO:0000313" key="3">
    <source>
        <dbReference type="Proteomes" id="UP001362999"/>
    </source>
</evidence>
<dbReference type="EMBL" id="JAWWNJ010000026">
    <property type="protein sequence ID" value="KAK7029964.1"/>
    <property type="molecule type" value="Genomic_DNA"/>
</dbReference>
<feature type="region of interest" description="Disordered" evidence="1">
    <location>
        <begin position="1"/>
        <end position="23"/>
    </location>
</feature>
<comment type="caution">
    <text evidence="2">The sequence shown here is derived from an EMBL/GenBank/DDBJ whole genome shotgun (WGS) entry which is preliminary data.</text>
</comment>
<name>A0AAW0BXF7_9AGAR</name>
<organism evidence="2 3">
    <name type="scientific">Favolaschia claudopus</name>
    <dbReference type="NCBI Taxonomy" id="2862362"/>
    <lineage>
        <taxon>Eukaryota</taxon>
        <taxon>Fungi</taxon>
        <taxon>Dikarya</taxon>
        <taxon>Basidiomycota</taxon>
        <taxon>Agaricomycotina</taxon>
        <taxon>Agaricomycetes</taxon>
        <taxon>Agaricomycetidae</taxon>
        <taxon>Agaricales</taxon>
        <taxon>Marasmiineae</taxon>
        <taxon>Mycenaceae</taxon>
        <taxon>Favolaschia</taxon>
    </lineage>
</organism>
<feature type="compositionally biased region" description="Polar residues" evidence="1">
    <location>
        <begin position="1"/>
        <end position="12"/>
    </location>
</feature>
<gene>
    <name evidence="2" type="ORF">R3P38DRAFT_2932639</name>
</gene>
<dbReference type="AlphaFoldDB" id="A0AAW0BXF7"/>
<evidence type="ECO:0000256" key="1">
    <source>
        <dbReference type="SAM" id="MobiDB-lite"/>
    </source>
</evidence>
<evidence type="ECO:0000313" key="2">
    <source>
        <dbReference type="EMBL" id="KAK7029964.1"/>
    </source>
</evidence>
<dbReference type="Proteomes" id="UP001362999">
    <property type="component" value="Unassembled WGS sequence"/>
</dbReference>
<keyword evidence="3" id="KW-1185">Reference proteome</keyword>
<sequence length="215" mass="23974">MYHQSPGKQFTSRKAVEMEDGRLGSEKVKGMRIAIQTRTFIENKCPYTPATANPPSPFASPLSLFLLCVECLCLCRRGMDSIIQPTPSRPRQKSSNSGPPLVNGRALLHLISSLSSSSSTIVLRSWWHRGASGLWKWRWRWALIAARNHPHPSAYQPPRSDENDTKLYEAPWPAPTSSTWDGRSVVHIGKTKPSQKCGVARDLAKTQTGASLLRR</sequence>
<feature type="region of interest" description="Disordered" evidence="1">
    <location>
        <begin position="151"/>
        <end position="182"/>
    </location>
</feature>
<feature type="compositionally biased region" description="Basic and acidic residues" evidence="1">
    <location>
        <begin position="14"/>
        <end position="23"/>
    </location>
</feature>
<protein>
    <submittedName>
        <fullName evidence="2">Uncharacterized protein</fullName>
    </submittedName>
</protein>
<reference evidence="2 3" key="1">
    <citation type="journal article" date="2024" name="J Genomics">
        <title>Draft genome sequencing and assembly of Favolaschia claudopus CIRM-BRFM 2984 isolated from oak limbs.</title>
        <authorList>
            <person name="Navarro D."/>
            <person name="Drula E."/>
            <person name="Chaduli D."/>
            <person name="Cazenave R."/>
            <person name="Ahrendt S."/>
            <person name="Wang J."/>
            <person name="Lipzen A."/>
            <person name="Daum C."/>
            <person name="Barry K."/>
            <person name="Grigoriev I.V."/>
            <person name="Favel A."/>
            <person name="Rosso M.N."/>
            <person name="Martin F."/>
        </authorList>
    </citation>
    <scope>NUCLEOTIDE SEQUENCE [LARGE SCALE GENOMIC DNA]</scope>
    <source>
        <strain evidence="2 3">CIRM-BRFM 2984</strain>
    </source>
</reference>
<accession>A0AAW0BXF7</accession>